<organism evidence="3 4">
    <name type="scientific">Trichophyton verrucosum (strain HKI 0517)</name>
    <dbReference type="NCBI Taxonomy" id="663202"/>
    <lineage>
        <taxon>Eukaryota</taxon>
        <taxon>Fungi</taxon>
        <taxon>Dikarya</taxon>
        <taxon>Ascomycota</taxon>
        <taxon>Pezizomycotina</taxon>
        <taxon>Eurotiomycetes</taxon>
        <taxon>Eurotiomycetidae</taxon>
        <taxon>Onygenales</taxon>
        <taxon>Arthrodermataceae</taxon>
        <taxon>Trichophyton</taxon>
    </lineage>
</organism>
<evidence type="ECO:0008006" key="5">
    <source>
        <dbReference type="Google" id="ProtNLM"/>
    </source>
</evidence>
<dbReference type="HOGENOM" id="CLU_1876954_0_0_1"/>
<dbReference type="AlphaFoldDB" id="D4DGB3"/>
<dbReference type="RefSeq" id="XP_003019734.1">
    <property type="nucleotide sequence ID" value="XM_003019688.1"/>
</dbReference>
<proteinExistence type="predicted"/>
<dbReference type="GeneID" id="9583655"/>
<keyword evidence="2" id="KW-0812">Transmembrane</keyword>
<keyword evidence="4" id="KW-1185">Reference proteome</keyword>
<evidence type="ECO:0000256" key="2">
    <source>
        <dbReference type="SAM" id="Phobius"/>
    </source>
</evidence>
<evidence type="ECO:0000313" key="4">
    <source>
        <dbReference type="Proteomes" id="UP000008383"/>
    </source>
</evidence>
<protein>
    <recommendedName>
        <fullName evidence="5">Transmembrane protein</fullName>
    </recommendedName>
</protein>
<comment type="caution">
    <text evidence="3">The sequence shown here is derived from an EMBL/GenBank/DDBJ whole genome shotgun (WGS) entry which is preliminary data.</text>
</comment>
<sequence>MPLDDNYILFFPPFFFLPSLCFSLFSLISFQNPAAALHEFIFTTVLCSLSLFYLDKTKSEKQREERNGRKREGVGGSRRDEGMVSWSPGMLNAVSFAPFSAVLCLVGRWFWYLLTRLEGPLQAGELDREMQRANDS</sequence>
<evidence type="ECO:0000256" key="1">
    <source>
        <dbReference type="SAM" id="MobiDB-lite"/>
    </source>
</evidence>
<feature type="transmembrane region" description="Helical" evidence="2">
    <location>
        <begin position="89"/>
        <end position="111"/>
    </location>
</feature>
<dbReference type="KEGG" id="tve:TRV_06217"/>
<name>D4DGB3_TRIVH</name>
<dbReference type="Proteomes" id="UP000008383">
    <property type="component" value="Unassembled WGS sequence"/>
</dbReference>
<feature type="region of interest" description="Disordered" evidence="1">
    <location>
        <begin position="58"/>
        <end position="82"/>
    </location>
</feature>
<reference evidence="4" key="1">
    <citation type="journal article" date="2011" name="Genome Biol.">
        <title>Comparative and functional genomics provide insights into the pathogenicity of dermatophytic fungi.</title>
        <authorList>
            <person name="Burmester A."/>
            <person name="Shelest E."/>
            <person name="Gloeckner G."/>
            <person name="Heddergott C."/>
            <person name="Schindler S."/>
            <person name="Staib P."/>
            <person name="Heidel A."/>
            <person name="Felder M."/>
            <person name="Petzold A."/>
            <person name="Szafranski K."/>
            <person name="Feuermann M."/>
            <person name="Pedruzzi I."/>
            <person name="Priebe S."/>
            <person name="Groth M."/>
            <person name="Winkler R."/>
            <person name="Li W."/>
            <person name="Kniemeyer O."/>
            <person name="Schroeckh V."/>
            <person name="Hertweck C."/>
            <person name="Hube B."/>
            <person name="White T.C."/>
            <person name="Platzer M."/>
            <person name="Guthke R."/>
            <person name="Heitman J."/>
            <person name="Woestemeyer J."/>
            <person name="Zipfel P.F."/>
            <person name="Monod M."/>
            <person name="Brakhage A.A."/>
        </authorList>
    </citation>
    <scope>NUCLEOTIDE SEQUENCE [LARGE SCALE GENOMIC DNA]</scope>
    <source>
        <strain evidence="4">HKI 0517</strain>
    </source>
</reference>
<gene>
    <name evidence="3" type="ORF">TRV_06217</name>
</gene>
<feature type="transmembrane region" description="Helical" evidence="2">
    <location>
        <begin position="34"/>
        <end position="54"/>
    </location>
</feature>
<evidence type="ECO:0000313" key="3">
    <source>
        <dbReference type="EMBL" id="EFE39110.1"/>
    </source>
</evidence>
<feature type="transmembrane region" description="Helical" evidence="2">
    <location>
        <begin position="7"/>
        <end position="28"/>
    </location>
</feature>
<accession>D4DGB3</accession>
<dbReference type="EMBL" id="ACYE01000350">
    <property type="protein sequence ID" value="EFE39110.1"/>
    <property type="molecule type" value="Genomic_DNA"/>
</dbReference>
<keyword evidence="2" id="KW-1133">Transmembrane helix</keyword>
<keyword evidence="2" id="KW-0472">Membrane</keyword>